<dbReference type="RefSeq" id="WP_227182091.1">
    <property type="nucleotide sequence ID" value="NZ_JAJBZT010000014.1"/>
</dbReference>
<reference evidence="6" key="1">
    <citation type="submission" date="2021-10" db="EMBL/GenBank/DDBJ databases">
        <title>The complete genome sequence of Leeia sp. TBRC 13508.</title>
        <authorList>
            <person name="Charoenyingcharoen P."/>
            <person name="Yukphan P."/>
        </authorList>
    </citation>
    <scope>NUCLEOTIDE SEQUENCE</scope>
    <source>
        <strain evidence="6">TBRC 13508</strain>
    </source>
</reference>
<evidence type="ECO:0000256" key="5">
    <source>
        <dbReference type="SAM" id="Phobius"/>
    </source>
</evidence>
<gene>
    <name evidence="6" type="ORF">LIN78_17060</name>
</gene>
<evidence type="ECO:0000313" key="6">
    <source>
        <dbReference type="EMBL" id="MCB6185259.1"/>
    </source>
</evidence>
<dbReference type="InterPro" id="IPR003825">
    <property type="entry name" value="Colicin-V_CvpA"/>
</dbReference>
<dbReference type="PANTHER" id="PTHR36926:SF1">
    <property type="entry name" value="COLICIN V PRODUCTION PROTEIN"/>
    <property type="match status" value="1"/>
</dbReference>
<comment type="caution">
    <text evidence="6">The sequence shown here is derived from an EMBL/GenBank/DDBJ whole genome shotgun (WGS) entry which is preliminary data.</text>
</comment>
<dbReference type="InterPro" id="IPR052719">
    <property type="entry name" value="CvpA-like"/>
</dbReference>
<protein>
    <submittedName>
        <fullName evidence="6">CvpA family protein</fullName>
    </submittedName>
</protein>
<keyword evidence="4 5" id="KW-0472">Membrane</keyword>
<dbReference type="Pfam" id="PF02674">
    <property type="entry name" value="Colicin_V"/>
    <property type="match status" value="1"/>
</dbReference>
<evidence type="ECO:0000313" key="7">
    <source>
        <dbReference type="Proteomes" id="UP001165395"/>
    </source>
</evidence>
<proteinExistence type="predicted"/>
<feature type="transmembrane region" description="Helical" evidence="5">
    <location>
        <begin position="101"/>
        <end position="123"/>
    </location>
</feature>
<feature type="transmembrane region" description="Helical" evidence="5">
    <location>
        <begin position="6"/>
        <end position="25"/>
    </location>
</feature>
<evidence type="ECO:0000256" key="2">
    <source>
        <dbReference type="ARBA" id="ARBA00022692"/>
    </source>
</evidence>
<accession>A0ABS8DAM3</accession>
<evidence type="ECO:0000256" key="3">
    <source>
        <dbReference type="ARBA" id="ARBA00022989"/>
    </source>
</evidence>
<feature type="transmembrane region" description="Helical" evidence="5">
    <location>
        <begin position="32"/>
        <end position="52"/>
    </location>
</feature>
<name>A0ABS8DAM3_9NEIS</name>
<keyword evidence="2 5" id="KW-0812">Transmembrane</keyword>
<organism evidence="6 7">
    <name type="scientific">Leeia speluncae</name>
    <dbReference type="NCBI Taxonomy" id="2884804"/>
    <lineage>
        <taxon>Bacteria</taxon>
        <taxon>Pseudomonadati</taxon>
        <taxon>Pseudomonadota</taxon>
        <taxon>Betaproteobacteria</taxon>
        <taxon>Neisseriales</taxon>
        <taxon>Leeiaceae</taxon>
        <taxon>Leeia</taxon>
    </lineage>
</organism>
<dbReference type="Proteomes" id="UP001165395">
    <property type="component" value="Unassembled WGS sequence"/>
</dbReference>
<sequence>MTSLDYLAIAVVSISVLLGVMRGFIKETLSLLTWFFAYFLAQTFYLDVVEWLPDDIPGIALKFLTAFLLVLLAGWLLMSLITIAVGEFVKQTGLTTLDRVFGVLFGLARGLFVLTVLTIMAGLTKIPQTAFWKESAISSPMEAVAVEVKPYLPQQLGALVKY</sequence>
<evidence type="ECO:0000256" key="4">
    <source>
        <dbReference type="ARBA" id="ARBA00023136"/>
    </source>
</evidence>
<keyword evidence="7" id="KW-1185">Reference proteome</keyword>
<feature type="transmembrane region" description="Helical" evidence="5">
    <location>
        <begin position="64"/>
        <end position="89"/>
    </location>
</feature>
<keyword evidence="3 5" id="KW-1133">Transmembrane helix</keyword>
<evidence type="ECO:0000256" key="1">
    <source>
        <dbReference type="ARBA" id="ARBA00004141"/>
    </source>
</evidence>
<comment type="subcellular location">
    <subcellularLocation>
        <location evidence="1">Membrane</location>
        <topology evidence="1">Multi-pass membrane protein</topology>
    </subcellularLocation>
</comment>
<dbReference type="PANTHER" id="PTHR36926">
    <property type="entry name" value="COLICIN V PRODUCTION PROTEIN"/>
    <property type="match status" value="1"/>
</dbReference>
<dbReference type="EMBL" id="JAJBZT010000014">
    <property type="protein sequence ID" value="MCB6185259.1"/>
    <property type="molecule type" value="Genomic_DNA"/>
</dbReference>